<evidence type="ECO:0000256" key="1">
    <source>
        <dbReference type="SAM" id="MobiDB-lite"/>
    </source>
</evidence>
<feature type="domain" description="Retrovirus-related Pol polyprotein from transposon TNT 1-94-like beta-barrel" evidence="2">
    <location>
        <begin position="6"/>
        <end position="82"/>
    </location>
</feature>
<dbReference type="InterPro" id="IPR054722">
    <property type="entry name" value="PolX-like_BBD"/>
</dbReference>
<dbReference type="AlphaFoldDB" id="A0A1Q3CS25"/>
<evidence type="ECO:0000313" key="4">
    <source>
        <dbReference type="Proteomes" id="UP000187406"/>
    </source>
</evidence>
<dbReference type="InParanoid" id="A0A1Q3CS25"/>
<feature type="region of interest" description="Disordered" evidence="1">
    <location>
        <begin position="316"/>
        <end position="340"/>
    </location>
</feature>
<organism evidence="3 4">
    <name type="scientific">Cephalotus follicularis</name>
    <name type="common">Albany pitcher plant</name>
    <dbReference type="NCBI Taxonomy" id="3775"/>
    <lineage>
        <taxon>Eukaryota</taxon>
        <taxon>Viridiplantae</taxon>
        <taxon>Streptophyta</taxon>
        <taxon>Embryophyta</taxon>
        <taxon>Tracheophyta</taxon>
        <taxon>Spermatophyta</taxon>
        <taxon>Magnoliopsida</taxon>
        <taxon>eudicotyledons</taxon>
        <taxon>Gunneridae</taxon>
        <taxon>Pentapetalae</taxon>
        <taxon>rosids</taxon>
        <taxon>fabids</taxon>
        <taxon>Oxalidales</taxon>
        <taxon>Cephalotaceae</taxon>
        <taxon>Cephalotus</taxon>
    </lineage>
</organism>
<name>A0A1Q3CS25_CEPFO</name>
<dbReference type="Proteomes" id="UP000187406">
    <property type="component" value="Unassembled WGS sequence"/>
</dbReference>
<comment type="caution">
    <text evidence="3">The sequence shown here is derived from an EMBL/GenBank/DDBJ whole genome shotgun (WGS) entry which is preliminary data.</text>
</comment>
<dbReference type="Pfam" id="PF22936">
    <property type="entry name" value="Pol_BBD"/>
    <property type="match status" value="1"/>
</dbReference>
<proteinExistence type="predicted"/>
<sequence length="424" mass="46712">KEEQPWYVDSGCSKHMTGDKSLFIDLKEVDGGKVTFGDNNKAKICGIGSIGNNFSTLIENVLYVVGLKHNLLSVSQLCDKGYKVNFESSLCHIIDASTNIVKFVGQRQGNVYVVYLKEMFSKDVCFNANNLEPATTCVANSFVLGTPICITPDLVAETLGIPNEGITNFHDIGKTEALGICLEQPNVNPIMNVTSSHLPIASKIILLLVTNTFLPKEGSHTLPSERDLKFVACVKNGTQINLPYLIVNHLLSRPNHTPYPMLLSRIISTVLASFNIDIPDDEQSVKPSHKHLVNNGGLRHCGIVFEGGEWVKMQGRGREQARAQANVGGGDDDEEEEDDPQQYEMYEMRPNVGNSSGSSSRPTLDSLMARMGIAQADMEFIKGEMHQFREGQVNILQGQADIRQGQADILQWLHNAFPHHPPPS</sequence>
<keyword evidence="4" id="KW-1185">Reference proteome</keyword>
<dbReference type="EMBL" id="BDDD01002766">
    <property type="protein sequence ID" value="GAV82962.1"/>
    <property type="molecule type" value="Genomic_DNA"/>
</dbReference>
<reference evidence="4" key="1">
    <citation type="submission" date="2016-04" db="EMBL/GenBank/DDBJ databases">
        <title>Cephalotus genome sequencing.</title>
        <authorList>
            <person name="Fukushima K."/>
            <person name="Hasebe M."/>
            <person name="Fang X."/>
        </authorList>
    </citation>
    <scope>NUCLEOTIDE SEQUENCE [LARGE SCALE GENOMIC DNA]</scope>
    <source>
        <strain evidence="4">cv. St1</strain>
    </source>
</reference>
<feature type="non-terminal residue" evidence="3">
    <location>
        <position position="1"/>
    </location>
</feature>
<protein>
    <recommendedName>
        <fullName evidence="2">Retrovirus-related Pol polyprotein from transposon TNT 1-94-like beta-barrel domain-containing protein</fullName>
    </recommendedName>
</protein>
<gene>
    <name evidence="3" type="ORF">CFOL_v3_26413</name>
</gene>
<evidence type="ECO:0000259" key="2">
    <source>
        <dbReference type="Pfam" id="PF22936"/>
    </source>
</evidence>
<dbReference type="OrthoDB" id="1932348at2759"/>
<feature type="compositionally biased region" description="Acidic residues" evidence="1">
    <location>
        <begin position="330"/>
        <end position="340"/>
    </location>
</feature>
<evidence type="ECO:0000313" key="3">
    <source>
        <dbReference type="EMBL" id="GAV82962.1"/>
    </source>
</evidence>
<accession>A0A1Q3CS25</accession>